<organism evidence="1 2">
    <name type="scientific">Actinomortierella ambigua</name>
    <dbReference type="NCBI Taxonomy" id="1343610"/>
    <lineage>
        <taxon>Eukaryota</taxon>
        <taxon>Fungi</taxon>
        <taxon>Fungi incertae sedis</taxon>
        <taxon>Mucoromycota</taxon>
        <taxon>Mortierellomycotina</taxon>
        <taxon>Mortierellomycetes</taxon>
        <taxon>Mortierellales</taxon>
        <taxon>Mortierellaceae</taxon>
        <taxon>Actinomortierella</taxon>
    </lineage>
</organism>
<evidence type="ECO:0000313" key="1">
    <source>
        <dbReference type="EMBL" id="KAG0270651.1"/>
    </source>
</evidence>
<dbReference type="AlphaFoldDB" id="A0A9P6UCE3"/>
<proteinExistence type="predicted"/>
<keyword evidence="2" id="KW-1185">Reference proteome</keyword>
<dbReference type="EMBL" id="JAAAJB010000001">
    <property type="protein sequence ID" value="KAG0270651.1"/>
    <property type="molecule type" value="Genomic_DNA"/>
</dbReference>
<dbReference type="OrthoDB" id="2349272at2759"/>
<dbReference type="Proteomes" id="UP000807716">
    <property type="component" value="Unassembled WGS sequence"/>
</dbReference>
<sequence length="131" mass="14442">MAYEGGYLKYNHNLVNPSQGTRSIMPAVSLRIFVDANKSVQKFWKGYPKGVDNNKIVDVLIKKKVDFEPGAWWTRYGPGCAVVAKSLNGTVDSFIAWEKACINGGAETIPARAAIFKTVYAALSKKNKGRK</sequence>
<accession>A0A9P6UCE3</accession>
<name>A0A9P6UCE3_9FUNG</name>
<protein>
    <submittedName>
        <fullName evidence="1">Uncharacterized protein</fullName>
    </submittedName>
</protein>
<reference evidence="1" key="1">
    <citation type="journal article" date="2020" name="Fungal Divers.">
        <title>Resolving the Mortierellaceae phylogeny through synthesis of multi-gene phylogenetics and phylogenomics.</title>
        <authorList>
            <person name="Vandepol N."/>
            <person name="Liber J."/>
            <person name="Desiro A."/>
            <person name="Na H."/>
            <person name="Kennedy M."/>
            <person name="Barry K."/>
            <person name="Grigoriev I.V."/>
            <person name="Miller A.N."/>
            <person name="O'Donnell K."/>
            <person name="Stajich J.E."/>
            <person name="Bonito G."/>
        </authorList>
    </citation>
    <scope>NUCLEOTIDE SEQUENCE</scope>
    <source>
        <strain evidence="1">BC1065</strain>
    </source>
</reference>
<gene>
    <name evidence="1" type="ORF">DFQ27_000001</name>
</gene>
<comment type="caution">
    <text evidence="1">The sequence shown here is derived from an EMBL/GenBank/DDBJ whole genome shotgun (WGS) entry which is preliminary data.</text>
</comment>
<evidence type="ECO:0000313" key="2">
    <source>
        <dbReference type="Proteomes" id="UP000807716"/>
    </source>
</evidence>